<protein>
    <submittedName>
        <fullName evidence="1">Uncharacterized protein</fullName>
    </submittedName>
</protein>
<dbReference type="EMBL" id="SGJD01003118">
    <property type="protein sequence ID" value="KAB0393579.1"/>
    <property type="molecule type" value="Genomic_DNA"/>
</dbReference>
<organism evidence="1 2">
    <name type="scientific">Balaenoptera physalus</name>
    <name type="common">Fin whale</name>
    <name type="synonym">Balaena physalus</name>
    <dbReference type="NCBI Taxonomy" id="9770"/>
    <lineage>
        <taxon>Eukaryota</taxon>
        <taxon>Metazoa</taxon>
        <taxon>Chordata</taxon>
        <taxon>Craniata</taxon>
        <taxon>Vertebrata</taxon>
        <taxon>Euteleostomi</taxon>
        <taxon>Mammalia</taxon>
        <taxon>Eutheria</taxon>
        <taxon>Laurasiatheria</taxon>
        <taxon>Artiodactyla</taxon>
        <taxon>Whippomorpha</taxon>
        <taxon>Cetacea</taxon>
        <taxon>Mysticeti</taxon>
        <taxon>Balaenopteridae</taxon>
        <taxon>Balaenoptera</taxon>
    </lineage>
</organism>
<dbReference type="Proteomes" id="UP000437017">
    <property type="component" value="Unassembled WGS sequence"/>
</dbReference>
<gene>
    <name evidence="1" type="ORF">E2I00_006577</name>
</gene>
<dbReference type="AlphaFoldDB" id="A0A643BZY8"/>
<comment type="caution">
    <text evidence="1">The sequence shown here is derived from an EMBL/GenBank/DDBJ whole genome shotgun (WGS) entry which is preliminary data.</text>
</comment>
<evidence type="ECO:0000313" key="1">
    <source>
        <dbReference type="EMBL" id="KAB0393579.1"/>
    </source>
</evidence>
<accession>A0A643BZY8</accession>
<proteinExistence type="predicted"/>
<evidence type="ECO:0000313" key="2">
    <source>
        <dbReference type="Proteomes" id="UP000437017"/>
    </source>
</evidence>
<reference evidence="1 2" key="1">
    <citation type="journal article" date="2019" name="PLoS ONE">
        <title>Genomic analyses reveal an absence of contemporary introgressive admixture between fin whales and blue whales, despite known hybrids.</title>
        <authorList>
            <person name="Westbury M.V."/>
            <person name="Petersen B."/>
            <person name="Lorenzen E.D."/>
        </authorList>
    </citation>
    <scope>NUCLEOTIDE SEQUENCE [LARGE SCALE GENOMIC DNA]</scope>
    <source>
        <strain evidence="1">FinWhale-01</strain>
    </source>
</reference>
<keyword evidence="2" id="KW-1185">Reference proteome</keyword>
<name>A0A643BZY8_BALPH</name>
<sequence>MQRCRGDAAGLSGVQYWGLEKYDLEEGTAAQNRKESAKKYTPTWRCVEGEELRYSCDTGYPTPHPLLPLGQVAILQFKSD</sequence>